<protein>
    <recommendedName>
        <fullName evidence="5">FAD-binding PCMH-type domain-containing protein</fullName>
    </recommendedName>
</protein>
<dbReference type="AlphaFoldDB" id="A0A9N9Z9K2"/>
<sequence length="455" mass="48833">MDTNQLTLALQSQVPGLEVLNKHDQALDTRCSYYNRSLNQQPLAVVRPTNQDQVSKTISFCNNKIIAIAVRSGGHDFFGRSVVDDGIVMDMRGINSVEIADDGETARVGGGIISGDLQQFLARYKLFTPTGQVKTVGYVSWACGGGYGFYVGTYGFGVDQIVGAKVATSDGQIIDTDHDDELLWALRGAGAGIVGVVVELRIKVYPAPRLYAGLLTYPLSEAAAVLDGLEQLAGQDGLPDAFSGDAIIARPEMLQLPSSVPSLIFYWCWTAIEGGLTEAVSFLDKMRHLGSVQIDTVQETAAAEFGGGESSTPVFFRSCNVSVLGADVARVLAASPPIHPLCAVVVHNNHGQGVRRGFDDGIGAVFCNRRRHIILGLHGGTAMGAGPDRGMLAESTAWVRGLLVHLSKLECHRREGFPAFSPPDDVHPADFFGVEAAQRLFQVKKRLDPGNFFSK</sequence>
<keyword evidence="7" id="KW-1185">Reference proteome</keyword>
<dbReference type="Pfam" id="PF01565">
    <property type="entry name" value="FAD_binding_4"/>
    <property type="match status" value="1"/>
</dbReference>
<dbReference type="Gene3D" id="3.40.462.20">
    <property type="match status" value="1"/>
</dbReference>
<dbReference type="SUPFAM" id="SSF56176">
    <property type="entry name" value="FAD-binding/transporter-associated domain-like"/>
    <property type="match status" value="1"/>
</dbReference>
<accession>A0A9N9Z9K2</accession>
<dbReference type="InterPro" id="IPR016166">
    <property type="entry name" value="FAD-bd_PCMH"/>
</dbReference>
<dbReference type="EMBL" id="CABFOC020000041">
    <property type="protein sequence ID" value="CAH0051574.1"/>
    <property type="molecule type" value="Genomic_DNA"/>
</dbReference>
<dbReference type="InterPro" id="IPR006094">
    <property type="entry name" value="Oxid_FAD_bind_N"/>
</dbReference>
<evidence type="ECO:0000256" key="4">
    <source>
        <dbReference type="ARBA" id="ARBA00023002"/>
    </source>
</evidence>
<evidence type="ECO:0000313" key="6">
    <source>
        <dbReference type="EMBL" id="CAH0051574.1"/>
    </source>
</evidence>
<dbReference type="InterPro" id="IPR016169">
    <property type="entry name" value="FAD-bd_PCMH_sub2"/>
</dbReference>
<dbReference type="PANTHER" id="PTHR42973">
    <property type="entry name" value="BINDING OXIDOREDUCTASE, PUTATIVE (AFU_ORTHOLOGUE AFUA_1G17690)-RELATED"/>
    <property type="match status" value="1"/>
</dbReference>
<evidence type="ECO:0000313" key="7">
    <source>
        <dbReference type="Proteomes" id="UP000775872"/>
    </source>
</evidence>
<evidence type="ECO:0000256" key="1">
    <source>
        <dbReference type="ARBA" id="ARBA00005466"/>
    </source>
</evidence>
<organism evidence="6 7">
    <name type="scientific">Clonostachys solani</name>
    <dbReference type="NCBI Taxonomy" id="160281"/>
    <lineage>
        <taxon>Eukaryota</taxon>
        <taxon>Fungi</taxon>
        <taxon>Dikarya</taxon>
        <taxon>Ascomycota</taxon>
        <taxon>Pezizomycotina</taxon>
        <taxon>Sordariomycetes</taxon>
        <taxon>Hypocreomycetidae</taxon>
        <taxon>Hypocreales</taxon>
        <taxon>Bionectriaceae</taxon>
        <taxon>Clonostachys</taxon>
    </lineage>
</organism>
<dbReference type="InterPro" id="IPR050416">
    <property type="entry name" value="FAD-linked_Oxidoreductase"/>
</dbReference>
<proteinExistence type="inferred from homology"/>
<dbReference type="Proteomes" id="UP000775872">
    <property type="component" value="Unassembled WGS sequence"/>
</dbReference>
<keyword evidence="2" id="KW-0285">Flavoprotein</keyword>
<comment type="similarity">
    <text evidence="1">Belongs to the oxygen-dependent FAD-linked oxidoreductase family.</text>
</comment>
<reference evidence="7" key="1">
    <citation type="submission" date="2019-06" db="EMBL/GenBank/DDBJ databases">
        <authorList>
            <person name="Broberg M."/>
        </authorList>
    </citation>
    <scope>NUCLEOTIDE SEQUENCE [LARGE SCALE GENOMIC DNA]</scope>
</reference>
<dbReference type="Gene3D" id="3.30.43.10">
    <property type="entry name" value="Uridine Diphospho-n-acetylenolpyruvylglucosamine Reductase, domain 2"/>
    <property type="match status" value="1"/>
</dbReference>
<reference evidence="6 7" key="2">
    <citation type="submission" date="2021-10" db="EMBL/GenBank/DDBJ databases">
        <authorList>
            <person name="Piombo E."/>
        </authorList>
    </citation>
    <scope>NUCLEOTIDE SEQUENCE [LARGE SCALE GENOMIC DNA]</scope>
</reference>
<feature type="domain" description="FAD-binding PCMH-type" evidence="5">
    <location>
        <begin position="38"/>
        <end position="207"/>
    </location>
</feature>
<evidence type="ECO:0000256" key="3">
    <source>
        <dbReference type="ARBA" id="ARBA00022827"/>
    </source>
</evidence>
<dbReference type="InterPro" id="IPR036318">
    <property type="entry name" value="FAD-bd_PCMH-like_sf"/>
</dbReference>
<dbReference type="Gene3D" id="3.30.465.10">
    <property type="match status" value="1"/>
</dbReference>
<dbReference type="GO" id="GO:0016491">
    <property type="term" value="F:oxidoreductase activity"/>
    <property type="evidence" value="ECO:0007669"/>
    <property type="project" value="UniProtKB-KW"/>
</dbReference>
<evidence type="ECO:0000259" key="5">
    <source>
        <dbReference type="PROSITE" id="PS51387"/>
    </source>
</evidence>
<dbReference type="PROSITE" id="PS51387">
    <property type="entry name" value="FAD_PCMH"/>
    <property type="match status" value="1"/>
</dbReference>
<keyword evidence="4" id="KW-0560">Oxidoreductase</keyword>
<keyword evidence="3" id="KW-0274">FAD</keyword>
<dbReference type="GO" id="GO:0071949">
    <property type="term" value="F:FAD binding"/>
    <property type="evidence" value="ECO:0007669"/>
    <property type="project" value="InterPro"/>
</dbReference>
<gene>
    <name evidence="6" type="ORF">CSOL1703_00017916</name>
</gene>
<dbReference type="OrthoDB" id="407275at2759"/>
<evidence type="ECO:0000256" key="2">
    <source>
        <dbReference type="ARBA" id="ARBA00022630"/>
    </source>
</evidence>
<comment type="caution">
    <text evidence="6">The sequence shown here is derived from an EMBL/GenBank/DDBJ whole genome shotgun (WGS) entry which is preliminary data.</text>
</comment>
<name>A0A9N9Z9K2_9HYPO</name>
<dbReference type="InterPro" id="IPR016167">
    <property type="entry name" value="FAD-bd_PCMH_sub1"/>
</dbReference>
<dbReference type="PANTHER" id="PTHR42973:SF7">
    <property type="entry name" value="FAD-BINDING PCMH-TYPE DOMAIN-CONTAINING PROTEIN"/>
    <property type="match status" value="1"/>
</dbReference>